<evidence type="ECO:0000256" key="1">
    <source>
        <dbReference type="ARBA" id="ARBA00022737"/>
    </source>
</evidence>
<dbReference type="NCBIfam" id="TIGR02521">
    <property type="entry name" value="type_IV_pilW"/>
    <property type="match status" value="1"/>
</dbReference>
<dbReference type="Gene3D" id="1.25.40.10">
    <property type="entry name" value="Tetratricopeptide repeat domain"/>
    <property type="match status" value="1"/>
</dbReference>
<dbReference type="InterPro" id="IPR013360">
    <property type="entry name" value="Pilus_4_PilW"/>
</dbReference>
<dbReference type="InterPro" id="IPR052346">
    <property type="entry name" value="O-mannosyl-transferase_TMTC"/>
</dbReference>
<dbReference type="Pfam" id="PF13181">
    <property type="entry name" value="TPR_8"/>
    <property type="match status" value="1"/>
</dbReference>
<evidence type="ECO:0000256" key="3">
    <source>
        <dbReference type="PROSITE-ProRule" id="PRU00339"/>
    </source>
</evidence>
<reference evidence="4" key="1">
    <citation type="submission" date="2019-02" db="EMBL/GenBank/DDBJ databases">
        <authorList>
            <person name="Gruber-Vodicka R. H."/>
            <person name="Seah K. B. B."/>
        </authorList>
    </citation>
    <scope>NUCLEOTIDE SEQUENCE</scope>
    <source>
        <strain evidence="4">BECK_BZ106</strain>
    </source>
</reference>
<dbReference type="EMBL" id="CAADFD010000015">
    <property type="protein sequence ID" value="VFJ53645.1"/>
    <property type="molecule type" value="Genomic_DNA"/>
</dbReference>
<dbReference type="PANTHER" id="PTHR44227:SF3">
    <property type="entry name" value="PROTEIN O-MANNOSYL-TRANSFERASE TMTC4"/>
    <property type="match status" value="1"/>
</dbReference>
<feature type="repeat" description="TPR" evidence="3">
    <location>
        <begin position="75"/>
        <end position="108"/>
    </location>
</feature>
<dbReference type="AlphaFoldDB" id="A0A450SJM4"/>
<dbReference type="SUPFAM" id="SSF48452">
    <property type="entry name" value="TPR-like"/>
    <property type="match status" value="1"/>
</dbReference>
<gene>
    <name evidence="4" type="ORF">BECKFW1821B_GA0114236_101546</name>
</gene>
<proteinExistence type="predicted"/>
<dbReference type="PROSITE" id="PS50005">
    <property type="entry name" value="TPR"/>
    <property type="match status" value="2"/>
</dbReference>
<evidence type="ECO:0000256" key="2">
    <source>
        <dbReference type="ARBA" id="ARBA00022803"/>
    </source>
</evidence>
<organism evidence="4">
    <name type="scientific">Candidatus Kentrum sp. FW</name>
    <dbReference type="NCBI Taxonomy" id="2126338"/>
    <lineage>
        <taxon>Bacteria</taxon>
        <taxon>Pseudomonadati</taxon>
        <taxon>Pseudomonadota</taxon>
        <taxon>Gammaproteobacteria</taxon>
        <taxon>Candidatus Kentrum</taxon>
    </lineage>
</organism>
<accession>A0A450SJM4</accession>
<dbReference type="Pfam" id="PF13424">
    <property type="entry name" value="TPR_12"/>
    <property type="match status" value="1"/>
</dbReference>
<dbReference type="SMART" id="SM00028">
    <property type="entry name" value="TPR"/>
    <property type="match status" value="4"/>
</dbReference>
<dbReference type="PANTHER" id="PTHR44227">
    <property type="match status" value="1"/>
</dbReference>
<feature type="repeat" description="TPR" evidence="3">
    <location>
        <begin position="109"/>
        <end position="142"/>
    </location>
</feature>
<keyword evidence="1" id="KW-0677">Repeat</keyword>
<dbReference type="InterPro" id="IPR011990">
    <property type="entry name" value="TPR-like_helical_dom_sf"/>
</dbReference>
<sequence>MIFLSGRIVVRQMSRYHIRFRENRIVFIPITYPLYVDSMHHRILFLLVLLPIIGCVTDTGLSNTTDRETQKNHLAALHTQLAIAYMEEGNLELARERLERALAIKADHPEAHNALGSLYQRLNEPEKAERHYRHAISFNPSYSNACNNLGVLLCVTDRQMEADGYFLKAIANPHYRKPEVAMGNAGDCAYSTGNLQKAETYFRRALSFSMKLPGPLLRMAELSFSKGHGLAAREYLQRYLDIGTHSPRSLWLGIRIENLLDNQDAVSSYALLLRTHHPDSRETRLLRKSEIHRKVITAP</sequence>
<name>A0A450SJM4_9GAMM</name>
<keyword evidence="2 3" id="KW-0802">TPR repeat</keyword>
<protein>
    <submittedName>
        <fullName evidence="4">Type IV pilus assembly protein PilF</fullName>
    </submittedName>
</protein>
<evidence type="ECO:0000313" key="4">
    <source>
        <dbReference type="EMBL" id="VFJ53645.1"/>
    </source>
</evidence>
<dbReference type="InterPro" id="IPR019734">
    <property type="entry name" value="TPR_rpt"/>
</dbReference>